<protein>
    <submittedName>
        <fullName evidence="1">Uncharacterized protein</fullName>
    </submittedName>
</protein>
<dbReference type="Proteomes" id="UP000290540">
    <property type="component" value="Unassembled WGS sequence"/>
</dbReference>
<organism evidence="1 2">
    <name type="scientific">Fusarium oxysporum f. sp. narcissi</name>
    <dbReference type="NCBI Taxonomy" id="451672"/>
    <lineage>
        <taxon>Eukaryota</taxon>
        <taxon>Fungi</taxon>
        <taxon>Dikarya</taxon>
        <taxon>Ascomycota</taxon>
        <taxon>Pezizomycotina</taxon>
        <taxon>Sordariomycetes</taxon>
        <taxon>Hypocreomycetidae</taxon>
        <taxon>Hypocreales</taxon>
        <taxon>Nectriaceae</taxon>
        <taxon>Fusarium</taxon>
        <taxon>Fusarium oxysporum species complex</taxon>
    </lineage>
</organism>
<evidence type="ECO:0000313" key="2">
    <source>
        <dbReference type="Proteomes" id="UP000290540"/>
    </source>
</evidence>
<dbReference type="EMBL" id="MQTW01000048">
    <property type="protein sequence ID" value="RYC89624.1"/>
    <property type="molecule type" value="Genomic_DNA"/>
</dbReference>
<gene>
    <name evidence="1" type="ORF">BFJ63_vAg7476</name>
</gene>
<reference evidence="1 2" key="1">
    <citation type="submission" date="2016-12" db="EMBL/GenBank/DDBJ databases">
        <title>Draft genome sequence of Fusarium oxysporum causing rot on Narcissus.</title>
        <authorList>
            <person name="Armitage A.D."/>
            <person name="Taylor A."/>
            <person name="Clarkson J.P."/>
            <person name="Harrison R.J."/>
            <person name="Jackson A.C."/>
        </authorList>
    </citation>
    <scope>NUCLEOTIDE SEQUENCE [LARGE SCALE GENOMIC DNA]</scope>
    <source>
        <strain evidence="1 2">N139</strain>
    </source>
</reference>
<dbReference type="AlphaFoldDB" id="A0A4Q2VSJ9"/>
<proteinExistence type="predicted"/>
<evidence type="ECO:0000313" key="1">
    <source>
        <dbReference type="EMBL" id="RYC89624.1"/>
    </source>
</evidence>
<accession>A0A4Q2VSJ9</accession>
<sequence>MLMPSLSLRHANAQSQQLCSVGKCKCYIPYADLLPRPDGVS</sequence>
<comment type="caution">
    <text evidence="1">The sequence shown here is derived from an EMBL/GenBank/DDBJ whole genome shotgun (WGS) entry which is preliminary data.</text>
</comment>
<name>A0A4Q2VSJ9_FUSOX</name>